<dbReference type="STRING" id="1798373.A2154_01465"/>
<dbReference type="SUPFAM" id="SSF102588">
    <property type="entry name" value="LmbE-like"/>
    <property type="match status" value="1"/>
</dbReference>
<evidence type="ECO:0000313" key="1">
    <source>
        <dbReference type="EMBL" id="OGG09577.1"/>
    </source>
</evidence>
<evidence type="ECO:0000313" key="2">
    <source>
        <dbReference type="Proteomes" id="UP000176854"/>
    </source>
</evidence>
<gene>
    <name evidence="1" type="ORF">A2154_01465</name>
</gene>
<dbReference type="Proteomes" id="UP000176854">
    <property type="component" value="Unassembled WGS sequence"/>
</dbReference>
<accession>A0A1F5ZBU0</accession>
<organism evidence="1 2">
    <name type="scientific">Candidatus Gottesmanbacteria bacterium RBG_16_43_7</name>
    <dbReference type="NCBI Taxonomy" id="1798373"/>
    <lineage>
        <taxon>Bacteria</taxon>
        <taxon>Candidatus Gottesmaniibacteriota</taxon>
    </lineage>
</organism>
<protein>
    <submittedName>
        <fullName evidence="1">Uncharacterized protein</fullName>
    </submittedName>
</protein>
<dbReference type="AlphaFoldDB" id="A0A1F5ZBU0"/>
<proteinExistence type="predicted"/>
<comment type="caution">
    <text evidence="1">The sequence shown here is derived from an EMBL/GenBank/DDBJ whole genome shotgun (WGS) entry which is preliminary data.</text>
</comment>
<dbReference type="EMBL" id="MFJC01000019">
    <property type="protein sequence ID" value="OGG09577.1"/>
    <property type="molecule type" value="Genomic_DNA"/>
</dbReference>
<reference evidence="1 2" key="1">
    <citation type="journal article" date="2016" name="Nat. Commun.">
        <title>Thousands of microbial genomes shed light on interconnected biogeochemical processes in an aquifer system.</title>
        <authorList>
            <person name="Anantharaman K."/>
            <person name="Brown C.T."/>
            <person name="Hug L.A."/>
            <person name="Sharon I."/>
            <person name="Castelle C.J."/>
            <person name="Probst A.J."/>
            <person name="Thomas B.C."/>
            <person name="Singh A."/>
            <person name="Wilkins M.J."/>
            <person name="Karaoz U."/>
            <person name="Brodie E.L."/>
            <person name="Williams K.H."/>
            <person name="Hubbard S.S."/>
            <person name="Banfield J.F."/>
        </authorList>
    </citation>
    <scope>NUCLEOTIDE SEQUENCE [LARGE SCALE GENOMIC DNA]</scope>
</reference>
<dbReference type="Gene3D" id="3.40.50.10320">
    <property type="entry name" value="LmbE-like"/>
    <property type="match status" value="1"/>
</dbReference>
<dbReference type="InterPro" id="IPR024078">
    <property type="entry name" value="LmbE-like_dom_sf"/>
</dbReference>
<name>A0A1F5ZBU0_9BACT</name>
<sequence>MAVSVICGYLYEKLDYVRQILFYGEDEKLKSSVDDYFIYFPRGWQRTEADLILDVTKEYDTKVAAMKSHKSQKKDADWTLKNFQKFLKEEYFQVFHK</sequence>